<dbReference type="Proteomes" id="UP000053859">
    <property type="component" value="Unassembled WGS sequence"/>
</dbReference>
<reference evidence="1" key="1">
    <citation type="journal article" date="2015" name="Genome Announc.">
        <title>Draft Genome Sequence of Thiostrepton-Producing Streptomyces azureus ATCC 14921.</title>
        <authorList>
            <person name="Sakihara K."/>
            <person name="Maeda J."/>
            <person name="Tashiro K."/>
            <person name="Fujino Y."/>
            <person name="Kuhara S."/>
            <person name="Ohshima T."/>
            <person name="Ogata S."/>
            <person name="Doi K."/>
        </authorList>
    </citation>
    <scope>NUCLEOTIDE SEQUENCE [LARGE SCALE GENOMIC DNA]</scope>
    <source>
        <strain evidence="1">ATCC14921</strain>
    </source>
</reference>
<gene>
    <name evidence="1" type="ORF">SAZU_6636</name>
</gene>
<sequence>MTEEIREAVLAVREETLRAAKVSMRTKERMIHQYVRETFGTETSVPGHRTLCRVWREWFGPGGARQCYARSAELPMKNGHVVIHRPGQVVALDTTVLPVMVREGVFGDPVKPHLDNPPGYLYAFAGRVPASAPTTGSMPHEHHVT</sequence>
<organism evidence="1 2">
    <name type="scientific">Streptomyces azureus</name>
    <dbReference type="NCBI Taxonomy" id="146537"/>
    <lineage>
        <taxon>Bacteria</taxon>
        <taxon>Bacillati</taxon>
        <taxon>Actinomycetota</taxon>
        <taxon>Actinomycetes</taxon>
        <taxon>Kitasatosporales</taxon>
        <taxon>Streptomycetaceae</taxon>
        <taxon>Streptomyces</taxon>
    </lineage>
</organism>
<keyword evidence="2" id="KW-1185">Reference proteome</keyword>
<evidence type="ECO:0000313" key="1">
    <source>
        <dbReference type="EMBL" id="GAP51763.1"/>
    </source>
</evidence>
<protein>
    <submittedName>
        <fullName evidence="1">Uncharacterized protein</fullName>
    </submittedName>
</protein>
<dbReference type="AlphaFoldDB" id="A0A0K8PVL8"/>
<evidence type="ECO:0000313" key="2">
    <source>
        <dbReference type="Proteomes" id="UP000053859"/>
    </source>
</evidence>
<dbReference type="EMBL" id="DF968385">
    <property type="protein sequence ID" value="GAP51763.1"/>
    <property type="molecule type" value="Genomic_DNA"/>
</dbReference>
<proteinExistence type="predicted"/>
<accession>A0A0K8PVL8</accession>
<name>A0A0K8PVL8_STRAJ</name>
<dbReference type="RefSeq" id="WP_236711888.1">
    <property type="nucleotide sequence ID" value="NZ_DF968385.1"/>
</dbReference>